<dbReference type="SUPFAM" id="SSF75005">
    <property type="entry name" value="Arabinanase/levansucrase/invertase"/>
    <property type="match status" value="1"/>
</dbReference>
<keyword evidence="5 8" id="KW-0378">Hydrolase</keyword>
<dbReference type="NCBIfam" id="TIGR01322">
    <property type="entry name" value="scrB_fam"/>
    <property type="match status" value="1"/>
</dbReference>
<evidence type="ECO:0000256" key="3">
    <source>
        <dbReference type="ARBA" id="ARBA00012758"/>
    </source>
</evidence>
<evidence type="ECO:0000259" key="11">
    <source>
        <dbReference type="Pfam" id="PF08244"/>
    </source>
</evidence>
<dbReference type="Gene3D" id="2.115.10.20">
    <property type="entry name" value="Glycosyl hydrolase domain, family 43"/>
    <property type="match status" value="1"/>
</dbReference>
<reference evidence="12 13" key="1">
    <citation type="journal article" date="2003" name="Int. J. Syst. Evol. Microbiol.">
        <title>Bacillus nealsonii sp. nov., isolated from a spacecraft-assembly facility, whose spores are gamma-radiation resistant.</title>
        <authorList>
            <person name="Venkateswaran K."/>
            <person name="Kempf M."/>
            <person name="Chen F."/>
            <person name="Satomi M."/>
            <person name="Nicholson W."/>
            <person name="Kern R."/>
        </authorList>
    </citation>
    <scope>NUCLEOTIDE SEQUENCE [LARGE SCALE GENOMIC DNA]</scope>
    <source>
        <strain evidence="12 13">FO-92</strain>
    </source>
</reference>
<dbReference type="InterPro" id="IPR001362">
    <property type="entry name" value="Glyco_hydro_32"/>
</dbReference>
<dbReference type="RefSeq" id="WP_101177829.1">
    <property type="nucleotide sequence ID" value="NZ_PISE01000030.1"/>
</dbReference>
<dbReference type="InterPro" id="IPR051214">
    <property type="entry name" value="GH32_Enzymes"/>
</dbReference>
<evidence type="ECO:0000256" key="9">
    <source>
        <dbReference type="RuleBase" id="RU365015"/>
    </source>
</evidence>
<comment type="subcellular location">
    <subcellularLocation>
        <location evidence="9">Cytoplasm</location>
    </subcellularLocation>
</comment>
<keyword evidence="9" id="KW-0119">Carbohydrate metabolism</keyword>
<comment type="caution">
    <text evidence="12">The sequence shown here is derived from an EMBL/GenBank/DDBJ whole genome shotgun (WGS) entry which is preliminary data.</text>
</comment>
<evidence type="ECO:0000259" key="10">
    <source>
        <dbReference type="Pfam" id="PF00251"/>
    </source>
</evidence>
<comment type="catalytic activity">
    <reaction evidence="8">
        <text>Hydrolysis of terminal non-reducing beta-D-fructofuranoside residues in beta-D-fructofuranosides.</text>
        <dbReference type="EC" id="3.2.1.26"/>
    </reaction>
</comment>
<dbReference type="GO" id="GO:0005737">
    <property type="term" value="C:cytoplasm"/>
    <property type="evidence" value="ECO:0007669"/>
    <property type="project" value="UniProtKB-SubCell"/>
</dbReference>
<evidence type="ECO:0000256" key="2">
    <source>
        <dbReference type="ARBA" id="ARBA00009902"/>
    </source>
</evidence>
<dbReference type="PANTHER" id="PTHR43101">
    <property type="entry name" value="BETA-FRUCTOSIDASE"/>
    <property type="match status" value="1"/>
</dbReference>
<dbReference type="UniPathway" id="UPA00238"/>
<dbReference type="Proteomes" id="UP000233375">
    <property type="component" value="Unassembled WGS sequence"/>
</dbReference>
<dbReference type="InterPro" id="IPR013148">
    <property type="entry name" value="Glyco_hydro_32_N"/>
</dbReference>
<evidence type="ECO:0000256" key="4">
    <source>
        <dbReference type="ARBA" id="ARBA00019623"/>
    </source>
</evidence>
<proteinExistence type="inferred from homology"/>
<feature type="domain" description="Glycosyl hydrolase family 32 N-terminal" evidence="10">
    <location>
        <begin position="37"/>
        <end position="338"/>
    </location>
</feature>
<dbReference type="EC" id="3.2.1.26" evidence="3 8"/>
<dbReference type="CDD" id="cd18623">
    <property type="entry name" value="GH32_ScrB-like"/>
    <property type="match status" value="1"/>
</dbReference>
<comment type="pathway">
    <text evidence="1 9">Glycan biosynthesis; sucrose metabolism.</text>
</comment>
<dbReference type="PANTHER" id="PTHR43101:SF1">
    <property type="entry name" value="BETA-FRUCTOSIDASE"/>
    <property type="match status" value="1"/>
</dbReference>
<dbReference type="Pfam" id="PF00251">
    <property type="entry name" value="Glyco_hydro_32N"/>
    <property type="match status" value="1"/>
</dbReference>
<evidence type="ECO:0000256" key="1">
    <source>
        <dbReference type="ARBA" id="ARBA00004914"/>
    </source>
</evidence>
<keyword evidence="6 8" id="KW-0326">Glycosidase</keyword>
<sequence length="490" mass="57330">MEWTNEARYRTCDSMTVEERKKLELSVSRSLWRQRYHIQPPYGLLNDPNGFVWYKDRYYLFYQWFPFGAVHGMKHWYQTASADLVNWENKGVAVKPELPFESHGIYSGSGFVHNEFLYLFYTANKRDEEWNRHASQCLIIMDDKGKMIKQDTPIIKKQPKGYTEHFRDPKVWKGKNSFYMVVGAQREDLTGCVLLYESDNLKNWNWLGELKTKEVDFGFMWECPDYFEWQNHGVLLFSPQGLPPEGDYFQNIYQSGAYIGKPLDIENNYFEHGAFQELDAGFDFYAPQTTLSPDGKRLLVGWMGLPEIEYPTDKEGWAHCLTIPRELSIKDNILYQKPVRELQEKRKNKVKRALNICESIENVEEFSGQSYEMIVDIEVGSAKSAGLKLRVGEEEETLLYLNKLAQKVVLDRTKAGESFAQEYGTIRQKAYLKEKIRLHIFMDVSSVEVFVNDGEIVFTARLFPQEESCGVQFFAEEGIANFEAVQWKYE</sequence>
<gene>
    <name evidence="12" type="ORF">CWS01_14040</name>
</gene>
<dbReference type="Gene3D" id="2.60.120.560">
    <property type="entry name" value="Exo-inulinase, domain 1"/>
    <property type="match status" value="1"/>
</dbReference>
<evidence type="ECO:0000313" key="12">
    <source>
        <dbReference type="EMBL" id="PKG23060.1"/>
    </source>
</evidence>
<organism evidence="12 13">
    <name type="scientific">Niallia nealsonii</name>
    <dbReference type="NCBI Taxonomy" id="115979"/>
    <lineage>
        <taxon>Bacteria</taxon>
        <taxon>Bacillati</taxon>
        <taxon>Bacillota</taxon>
        <taxon>Bacilli</taxon>
        <taxon>Bacillales</taxon>
        <taxon>Bacillaceae</taxon>
        <taxon>Niallia</taxon>
    </lineage>
</organism>
<dbReference type="InterPro" id="IPR006232">
    <property type="entry name" value="Suc6P_hydrolase"/>
</dbReference>
<name>A0A2N0Z0M5_9BACI</name>
<comment type="similarity">
    <text evidence="2 8">Belongs to the glycosyl hydrolase 32 family.</text>
</comment>
<dbReference type="SUPFAM" id="SSF49899">
    <property type="entry name" value="Concanavalin A-like lectins/glucanases"/>
    <property type="match status" value="1"/>
</dbReference>
<dbReference type="GO" id="GO:0004564">
    <property type="term" value="F:beta-fructofuranosidase activity"/>
    <property type="evidence" value="ECO:0007669"/>
    <property type="project" value="UniProtKB-EC"/>
</dbReference>
<dbReference type="OrthoDB" id="9759709at2"/>
<keyword evidence="9" id="KW-0963">Cytoplasm</keyword>
<dbReference type="SMART" id="SM00640">
    <property type="entry name" value="Glyco_32"/>
    <property type="match status" value="1"/>
</dbReference>
<evidence type="ECO:0000256" key="8">
    <source>
        <dbReference type="RuleBase" id="RU362110"/>
    </source>
</evidence>
<comment type="function">
    <text evidence="9">Enables the bacterium to metabolize sucrose as a sole carbon source.</text>
</comment>
<dbReference type="PROSITE" id="PS00609">
    <property type="entry name" value="GLYCOSYL_HYDROL_F32"/>
    <property type="match status" value="1"/>
</dbReference>
<dbReference type="InterPro" id="IPR023296">
    <property type="entry name" value="Glyco_hydro_beta-prop_sf"/>
</dbReference>
<dbReference type="InterPro" id="IPR018053">
    <property type="entry name" value="Glyco_hydro_32_AS"/>
</dbReference>
<dbReference type="GO" id="GO:0005985">
    <property type="term" value="P:sucrose metabolic process"/>
    <property type="evidence" value="ECO:0007669"/>
    <property type="project" value="UniProtKB-UniPathway"/>
</dbReference>
<dbReference type="InterPro" id="IPR013189">
    <property type="entry name" value="Glyco_hydro_32_C"/>
</dbReference>
<dbReference type="AlphaFoldDB" id="A0A2N0Z0M5"/>
<dbReference type="InterPro" id="IPR013320">
    <property type="entry name" value="ConA-like_dom_sf"/>
</dbReference>
<evidence type="ECO:0000313" key="13">
    <source>
        <dbReference type="Proteomes" id="UP000233375"/>
    </source>
</evidence>
<evidence type="ECO:0000256" key="7">
    <source>
        <dbReference type="ARBA" id="ARBA00033367"/>
    </source>
</evidence>
<accession>A0A2N0Z0M5</accession>
<keyword evidence="13" id="KW-1185">Reference proteome</keyword>
<protein>
    <recommendedName>
        <fullName evidence="4 8">Sucrose-6-phosphate hydrolase</fullName>
        <ecNumber evidence="3 8">3.2.1.26</ecNumber>
    </recommendedName>
    <alternativeName>
        <fullName evidence="7 9">Invertase</fullName>
    </alternativeName>
</protein>
<evidence type="ECO:0000256" key="6">
    <source>
        <dbReference type="ARBA" id="ARBA00023295"/>
    </source>
</evidence>
<dbReference type="Pfam" id="PF08244">
    <property type="entry name" value="Glyco_hydro_32C"/>
    <property type="match status" value="1"/>
</dbReference>
<evidence type="ECO:0000256" key="5">
    <source>
        <dbReference type="ARBA" id="ARBA00022801"/>
    </source>
</evidence>
<feature type="domain" description="Glycosyl hydrolase family 32 C-terminal" evidence="11">
    <location>
        <begin position="342"/>
        <end position="485"/>
    </location>
</feature>
<dbReference type="EMBL" id="PISE01000030">
    <property type="protein sequence ID" value="PKG23060.1"/>
    <property type="molecule type" value="Genomic_DNA"/>
</dbReference>